<evidence type="ECO:0000313" key="3">
    <source>
        <dbReference type="Proteomes" id="UP000550707"/>
    </source>
</evidence>
<feature type="transmembrane region" description="Helical" evidence="1">
    <location>
        <begin position="129"/>
        <end position="153"/>
    </location>
</feature>
<organism evidence="2 3">
    <name type="scientific">Molossus molossus</name>
    <name type="common">Pallas' mastiff bat</name>
    <name type="synonym">Vespertilio molossus</name>
    <dbReference type="NCBI Taxonomy" id="27622"/>
    <lineage>
        <taxon>Eukaryota</taxon>
        <taxon>Metazoa</taxon>
        <taxon>Chordata</taxon>
        <taxon>Craniata</taxon>
        <taxon>Vertebrata</taxon>
        <taxon>Euteleostomi</taxon>
        <taxon>Mammalia</taxon>
        <taxon>Eutheria</taxon>
        <taxon>Laurasiatheria</taxon>
        <taxon>Chiroptera</taxon>
        <taxon>Yangochiroptera</taxon>
        <taxon>Molossidae</taxon>
        <taxon>Molossus</taxon>
    </lineage>
</organism>
<accession>A0A7J8GKH9</accession>
<keyword evidence="3" id="KW-1185">Reference proteome</keyword>
<dbReference type="EMBL" id="JACASF010000009">
    <property type="protein sequence ID" value="KAF6460614.1"/>
    <property type="molecule type" value="Genomic_DNA"/>
</dbReference>
<reference evidence="2 3" key="1">
    <citation type="journal article" date="2020" name="Nature">
        <title>Six reference-quality genomes reveal evolution of bat adaptations.</title>
        <authorList>
            <person name="Jebb D."/>
            <person name="Huang Z."/>
            <person name="Pippel M."/>
            <person name="Hughes G.M."/>
            <person name="Lavrichenko K."/>
            <person name="Devanna P."/>
            <person name="Winkler S."/>
            <person name="Jermiin L.S."/>
            <person name="Skirmuntt E.C."/>
            <person name="Katzourakis A."/>
            <person name="Burkitt-Gray L."/>
            <person name="Ray D.A."/>
            <person name="Sullivan K.A.M."/>
            <person name="Roscito J.G."/>
            <person name="Kirilenko B.M."/>
            <person name="Davalos L.M."/>
            <person name="Corthals A.P."/>
            <person name="Power M.L."/>
            <person name="Jones G."/>
            <person name="Ransome R.D."/>
            <person name="Dechmann D.K.N."/>
            <person name="Locatelli A.G."/>
            <person name="Puechmaille S.J."/>
            <person name="Fedrigo O."/>
            <person name="Jarvis E.D."/>
            <person name="Hiller M."/>
            <person name="Vernes S.C."/>
            <person name="Myers E.W."/>
            <person name="Teeling E.C."/>
        </authorList>
    </citation>
    <scope>NUCLEOTIDE SEQUENCE [LARGE SCALE GENOMIC DNA]</scope>
    <source>
        <strain evidence="2">MMolMol1</strain>
        <tissue evidence="2">Muscle</tissue>
    </source>
</reference>
<dbReference type="InParanoid" id="A0A7J8GKH9"/>
<dbReference type="Proteomes" id="UP000550707">
    <property type="component" value="Unassembled WGS sequence"/>
</dbReference>
<protein>
    <submittedName>
        <fullName evidence="2">Uncharacterized protein</fullName>
    </submittedName>
</protein>
<comment type="caution">
    <text evidence="2">The sequence shown here is derived from an EMBL/GenBank/DDBJ whole genome shotgun (WGS) entry which is preliminary data.</text>
</comment>
<dbReference type="AlphaFoldDB" id="A0A7J8GKH9"/>
<proteinExistence type="predicted"/>
<gene>
    <name evidence="2" type="ORF">HJG59_011519</name>
</gene>
<keyword evidence="1" id="KW-1133">Transmembrane helix</keyword>
<feature type="transmembrane region" description="Helical" evidence="1">
    <location>
        <begin position="173"/>
        <end position="197"/>
    </location>
</feature>
<keyword evidence="1" id="KW-0812">Transmembrane</keyword>
<sequence>MVQLGVTGQEVACEVVVHSAQRSYKILGAPSPRPTAPHLCSGQEVATELHPPGRGAQTLAGFLVVLFFNIFFYIALILLLLYLIFLLFSLLLLPYLLLASFLFLLYLFFSFFFFIYLPFSVFFLHLHNFFLSSFSIFLSFFTVFLLILSTHFLPSVLSFQNLVSVLFLFHYSLYFFILLLVILFFFSLFIIHVLFFLS</sequence>
<feature type="transmembrane region" description="Helical" evidence="1">
    <location>
        <begin position="59"/>
        <end position="88"/>
    </location>
</feature>
<feature type="transmembrane region" description="Helical" evidence="1">
    <location>
        <begin position="94"/>
        <end position="117"/>
    </location>
</feature>
<evidence type="ECO:0000313" key="2">
    <source>
        <dbReference type="EMBL" id="KAF6460614.1"/>
    </source>
</evidence>
<name>A0A7J8GKH9_MOLMO</name>
<keyword evidence="1" id="KW-0472">Membrane</keyword>
<evidence type="ECO:0000256" key="1">
    <source>
        <dbReference type="SAM" id="Phobius"/>
    </source>
</evidence>